<keyword evidence="2" id="KW-1185">Reference proteome</keyword>
<evidence type="ECO:0000313" key="2">
    <source>
        <dbReference type="Proteomes" id="UP000286415"/>
    </source>
</evidence>
<protein>
    <submittedName>
        <fullName evidence="1">Uncharacterized protein</fullName>
    </submittedName>
</protein>
<dbReference type="OrthoDB" id="10528627at2759"/>
<reference evidence="1 2" key="1">
    <citation type="journal article" date="2018" name="Biotechnol. Adv.">
        <title>Improved genomic resources and new bioinformatic workflow for the carcinogenic parasite Clonorchis sinensis: Biotechnological implications.</title>
        <authorList>
            <person name="Wang D."/>
            <person name="Korhonen P.K."/>
            <person name="Gasser R.B."/>
            <person name="Young N.D."/>
        </authorList>
    </citation>
    <scope>NUCLEOTIDE SEQUENCE [LARGE SCALE GENOMIC DNA]</scope>
    <source>
        <strain evidence="1">Cs-k2</strain>
    </source>
</reference>
<accession>A0A419PDY3</accession>
<dbReference type="Proteomes" id="UP000286415">
    <property type="component" value="Unassembled WGS sequence"/>
</dbReference>
<reference evidence="1 2" key="2">
    <citation type="journal article" date="2021" name="Genomics">
        <title>High-quality reference genome for Clonorchis sinensis.</title>
        <authorList>
            <person name="Young N.D."/>
            <person name="Stroehlein A.J."/>
            <person name="Kinkar L."/>
            <person name="Wang T."/>
            <person name="Sohn W.M."/>
            <person name="Chang B.C.H."/>
            <person name="Kaur P."/>
            <person name="Weisz D."/>
            <person name="Dudchenko O."/>
            <person name="Aiden E.L."/>
            <person name="Korhonen P.K."/>
            <person name="Gasser R.B."/>
        </authorList>
    </citation>
    <scope>NUCLEOTIDE SEQUENCE [LARGE SCALE GENOMIC DNA]</scope>
    <source>
        <strain evidence="1">Cs-k2</strain>
    </source>
</reference>
<evidence type="ECO:0000313" key="1">
    <source>
        <dbReference type="EMBL" id="KAG5449095.1"/>
    </source>
</evidence>
<dbReference type="InParanoid" id="A0A419PDY3"/>
<organism evidence="1 2">
    <name type="scientific">Clonorchis sinensis</name>
    <name type="common">Chinese liver fluke</name>
    <dbReference type="NCBI Taxonomy" id="79923"/>
    <lineage>
        <taxon>Eukaryota</taxon>
        <taxon>Metazoa</taxon>
        <taxon>Spiralia</taxon>
        <taxon>Lophotrochozoa</taxon>
        <taxon>Platyhelminthes</taxon>
        <taxon>Trematoda</taxon>
        <taxon>Digenea</taxon>
        <taxon>Opisthorchiida</taxon>
        <taxon>Opisthorchiata</taxon>
        <taxon>Opisthorchiidae</taxon>
        <taxon>Clonorchis</taxon>
    </lineage>
</organism>
<dbReference type="EMBL" id="NIRI02000042">
    <property type="protein sequence ID" value="KAG5449095.1"/>
    <property type="molecule type" value="Genomic_DNA"/>
</dbReference>
<proteinExistence type="predicted"/>
<name>A0A419PDY3_CLOSI</name>
<dbReference type="AlphaFoldDB" id="A0A419PDY3"/>
<gene>
    <name evidence="1" type="ORF">CSKR_100250</name>
</gene>
<comment type="caution">
    <text evidence="1">The sequence shown here is derived from an EMBL/GenBank/DDBJ whole genome shotgun (WGS) entry which is preliminary data.</text>
</comment>
<sequence length="62" mass="6970">MAMQNNVLVTSHVTLVGVQTINTNSVDPFACLFDIHVTLGWCVVLQNWPFELLHEISIETDD</sequence>